<protein>
    <submittedName>
        <fullName evidence="3">Histidine kinase</fullName>
    </submittedName>
</protein>
<organism evidence="3 4">
    <name type="scientific">Stenotrophomonas riyadhensis</name>
    <dbReference type="NCBI Taxonomy" id="2859893"/>
    <lineage>
        <taxon>Bacteria</taxon>
        <taxon>Pseudomonadati</taxon>
        <taxon>Pseudomonadota</taxon>
        <taxon>Gammaproteobacteria</taxon>
        <taxon>Lysobacterales</taxon>
        <taxon>Lysobacteraceae</taxon>
        <taxon>Stenotrophomonas</taxon>
    </lineage>
</organism>
<dbReference type="InterPro" id="IPR010559">
    <property type="entry name" value="Sig_transdc_His_kin_internal"/>
</dbReference>
<dbReference type="SMART" id="SM00387">
    <property type="entry name" value="HATPase_c"/>
    <property type="match status" value="1"/>
</dbReference>
<dbReference type="Pfam" id="PF02518">
    <property type="entry name" value="HATPase_c"/>
    <property type="match status" value="1"/>
</dbReference>
<evidence type="ECO:0000259" key="2">
    <source>
        <dbReference type="SMART" id="SM00387"/>
    </source>
</evidence>
<evidence type="ECO:0000313" key="4">
    <source>
        <dbReference type="Proteomes" id="UP001208054"/>
    </source>
</evidence>
<dbReference type="InterPro" id="IPR003594">
    <property type="entry name" value="HATPase_dom"/>
</dbReference>
<keyword evidence="3" id="KW-0418">Kinase</keyword>
<dbReference type="InterPro" id="IPR050640">
    <property type="entry name" value="Bact_2-comp_sensor_kinase"/>
</dbReference>
<dbReference type="PANTHER" id="PTHR34220">
    <property type="entry name" value="SENSOR HISTIDINE KINASE YPDA"/>
    <property type="match status" value="1"/>
</dbReference>
<keyword evidence="1" id="KW-0472">Membrane</keyword>
<feature type="transmembrane region" description="Helical" evidence="1">
    <location>
        <begin position="48"/>
        <end position="65"/>
    </location>
</feature>
<reference evidence="3 4" key="1">
    <citation type="submission" date="2021-07" db="EMBL/GenBank/DDBJ databases">
        <title>Clinical implication of Pseudomonas aeruginosa: further insight on the antimicrobial resistance.</title>
        <authorList>
            <person name="Macori G."/>
            <person name="Fanning S."/>
            <person name="Alqahtani A."/>
        </authorList>
    </citation>
    <scope>NUCLEOTIDE SEQUENCE [LARGE SCALE GENOMIC DNA]</scope>
    <source>
        <strain evidence="3 4">CFS3442</strain>
    </source>
</reference>
<accession>A0ABT2XEF2</accession>
<dbReference type="PANTHER" id="PTHR34220:SF9">
    <property type="entry name" value="SIGNAL TRANSDUCTION HISTIDINE KINASE INTERNAL REGION DOMAIN-CONTAINING PROTEIN"/>
    <property type="match status" value="1"/>
</dbReference>
<dbReference type="GO" id="GO:0016301">
    <property type="term" value="F:kinase activity"/>
    <property type="evidence" value="ECO:0007669"/>
    <property type="project" value="UniProtKB-KW"/>
</dbReference>
<feature type="transmembrane region" description="Helical" evidence="1">
    <location>
        <begin position="77"/>
        <end position="96"/>
    </location>
</feature>
<dbReference type="EMBL" id="JAHWBK010000004">
    <property type="protein sequence ID" value="MCV0324318.1"/>
    <property type="molecule type" value="Genomic_DNA"/>
</dbReference>
<proteinExistence type="predicted"/>
<dbReference type="Gene3D" id="3.30.565.10">
    <property type="entry name" value="Histidine kinase-like ATPase, C-terminal domain"/>
    <property type="match status" value="1"/>
</dbReference>
<dbReference type="InterPro" id="IPR036890">
    <property type="entry name" value="HATPase_C_sf"/>
</dbReference>
<comment type="caution">
    <text evidence="3">The sequence shown here is derived from an EMBL/GenBank/DDBJ whole genome shotgun (WGS) entry which is preliminary data.</text>
</comment>
<keyword evidence="1" id="KW-1133">Transmembrane helix</keyword>
<feature type="transmembrane region" description="Helical" evidence="1">
    <location>
        <begin position="116"/>
        <end position="136"/>
    </location>
</feature>
<evidence type="ECO:0000313" key="3">
    <source>
        <dbReference type="EMBL" id="MCV0324318.1"/>
    </source>
</evidence>
<dbReference type="Proteomes" id="UP001208054">
    <property type="component" value="Unassembled WGS sequence"/>
</dbReference>
<feature type="domain" description="Histidine kinase/HSP90-like ATPase" evidence="2">
    <location>
        <begin position="258"/>
        <end position="354"/>
    </location>
</feature>
<dbReference type="Pfam" id="PF06580">
    <property type="entry name" value="His_kinase"/>
    <property type="match status" value="1"/>
</dbReference>
<dbReference type="SUPFAM" id="SSF55874">
    <property type="entry name" value="ATPase domain of HSP90 chaperone/DNA topoisomerase II/histidine kinase"/>
    <property type="match status" value="1"/>
</dbReference>
<keyword evidence="3" id="KW-0808">Transferase</keyword>
<keyword evidence="1" id="KW-0812">Transmembrane</keyword>
<name>A0ABT2XEF2_9GAMM</name>
<sequence length="357" mass="38972">MLPSMPDVLPPPPVSLLRRTLWCAGISLALGALLVIDWHPWWTVLPRALALGMAAMLVFTALERWPASLPDGLSRWVLQILAVAAVIPLGTLAIYLAGTEAGAPPFWQDADRWTGFLTLTVLGLLVAPWVALAALVRHKDALARHQALAFALERSELERQALVARVQLLQRQVAPHFLFNTLANLQALVDSGSPQASVVMRHLVAYLRGSVPRLQQPLVRMEDEIALVGAYLELMHMRMPDRLRFRLDVADETRALGCPGLSVLTLVENAIRHGIDPCEEGGEVVVQVRRDDACCEVCVSDDGRGLSDTAPGLGTGLQALRQRLQLLYGDAASLQLQAGPQRGVIARLQLPAREWVA</sequence>
<evidence type="ECO:0000256" key="1">
    <source>
        <dbReference type="SAM" id="Phobius"/>
    </source>
</evidence>
<gene>
    <name evidence="3" type="ORF">KYJ44_08300</name>
</gene>
<keyword evidence="4" id="KW-1185">Reference proteome</keyword>